<dbReference type="EMBL" id="JANUAE010000015">
    <property type="protein sequence ID" value="MCS3711593.1"/>
    <property type="molecule type" value="Genomic_DNA"/>
</dbReference>
<gene>
    <name evidence="1" type="ORF">GGP61_003226</name>
</gene>
<organism evidence="1 2">
    <name type="scientific">Salinibacter ruber</name>
    <dbReference type="NCBI Taxonomy" id="146919"/>
    <lineage>
        <taxon>Bacteria</taxon>
        <taxon>Pseudomonadati</taxon>
        <taxon>Rhodothermota</taxon>
        <taxon>Rhodothermia</taxon>
        <taxon>Rhodothermales</taxon>
        <taxon>Salinibacteraceae</taxon>
        <taxon>Salinibacter</taxon>
    </lineage>
</organism>
<dbReference type="AlphaFoldDB" id="A0A9X2QAA5"/>
<protein>
    <submittedName>
        <fullName evidence="1">Uncharacterized protein</fullName>
    </submittedName>
</protein>
<comment type="caution">
    <text evidence="1">The sequence shown here is derived from an EMBL/GenBank/DDBJ whole genome shotgun (WGS) entry which is preliminary data.</text>
</comment>
<name>A0A9X2QAA5_9BACT</name>
<dbReference type="RefSeq" id="WP_259124438.1">
    <property type="nucleotide sequence ID" value="NZ_JANUAE010000015.1"/>
</dbReference>
<evidence type="ECO:0000313" key="2">
    <source>
        <dbReference type="Proteomes" id="UP001155057"/>
    </source>
</evidence>
<reference evidence="1" key="1">
    <citation type="submission" date="2022-08" db="EMBL/GenBank/DDBJ databases">
        <title>Genomic Encyclopedia of Type Strains, Phase V (KMG-V): Genome sequencing to study the core and pangenomes of soil and plant-associated prokaryotes.</title>
        <authorList>
            <person name="Whitman W."/>
        </authorList>
    </citation>
    <scope>NUCLEOTIDE SEQUENCE</scope>
    <source>
        <strain evidence="1">SP3049</strain>
    </source>
</reference>
<sequence>MPPNSNQESAQNLRNFFSSFDVLRVTELEMTDIEMITGRQLAETILLTVATAKESFEAFREAYEQDIERGDVPRVFSGAYLDMAEEVNMMWGGLSPESEFPLDGKDVIAWMDGRGPEVTEEHLEGLAAFLIGMQKAMAPLRTILVDYARTEDGYDGRVYSQVAWEHYLQGVLSSCDCPYMEKGFEHGVDISGLKDRFEQVFQDIQDESSKAGAYRAGEDAKLGSAIGEEDVSDDLQAMIDETDSLMN</sequence>
<proteinExistence type="predicted"/>
<evidence type="ECO:0000313" key="1">
    <source>
        <dbReference type="EMBL" id="MCS3711593.1"/>
    </source>
</evidence>
<dbReference type="Proteomes" id="UP001155057">
    <property type="component" value="Unassembled WGS sequence"/>
</dbReference>
<accession>A0A9X2QAA5</accession>